<feature type="binding site" evidence="4">
    <location>
        <begin position="164"/>
        <end position="170"/>
    </location>
    <ligand>
        <name>ATP</name>
        <dbReference type="ChEBI" id="CHEBI:30616"/>
    </ligand>
</feature>
<dbReference type="GO" id="GO:0005829">
    <property type="term" value="C:cytosol"/>
    <property type="evidence" value="ECO:0007669"/>
    <property type="project" value="TreeGrafter"/>
</dbReference>
<comment type="similarity">
    <text evidence="4 5">Belongs to the PurK/PurT family.</text>
</comment>
<evidence type="ECO:0000259" key="6">
    <source>
        <dbReference type="PROSITE" id="PS50975"/>
    </source>
</evidence>
<dbReference type="InterPro" id="IPR040686">
    <property type="entry name" value="PurK_C"/>
</dbReference>
<dbReference type="Gene3D" id="3.30.470.20">
    <property type="entry name" value="ATP-grasp fold, B domain"/>
    <property type="match status" value="1"/>
</dbReference>
<dbReference type="Pfam" id="PF17769">
    <property type="entry name" value="PurK_C"/>
    <property type="match status" value="1"/>
</dbReference>
<dbReference type="InterPro" id="IPR011054">
    <property type="entry name" value="Rudment_hybrid_motif"/>
</dbReference>
<gene>
    <name evidence="4 5 7" type="primary">purK</name>
    <name evidence="7" type="ORF">ANPL_03670</name>
</gene>
<dbReference type="AlphaFoldDB" id="A0A858PYZ6"/>
<evidence type="ECO:0000313" key="8">
    <source>
        <dbReference type="Proteomes" id="UP000500930"/>
    </source>
</evidence>
<dbReference type="InterPro" id="IPR013815">
    <property type="entry name" value="ATP_grasp_subdomain_1"/>
</dbReference>
<keyword evidence="2 4" id="KW-0658">Purine biosynthesis</keyword>
<evidence type="ECO:0000256" key="2">
    <source>
        <dbReference type="ARBA" id="ARBA00022755"/>
    </source>
</evidence>
<comment type="function">
    <text evidence="5">Catalyzes the ATP-dependent conversion of 5-aminoimidazole ribonucleotide (AIR) and HCO(3)- to N5-carboxyaminoimidazole ribonucleotide (N5-CAIR).</text>
</comment>
<dbReference type="InterPro" id="IPR005875">
    <property type="entry name" value="PurK"/>
</dbReference>
<comment type="function">
    <text evidence="4">Catalyzes the ATP-dependent conversion of 5-aminoimidazole ribonucleotide (AIR) and HCO(3)(-) to N5-carboxyaminoimidazole ribonucleotide (N5-CAIR).</text>
</comment>
<dbReference type="GO" id="GO:0005524">
    <property type="term" value="F:ATP binding"/>
    <property type="evidence" value="ECO:0007669"/>
    <property type="project" value="UniProtKB-UniRule"/>
</dbReference>
<dbReference type="HAMAP" id="MF_01928">
    <property type="entry name" value="PurK"/>
    <property type="match status" value="1"/>
</dbReference>
<dbReference type="PANTHER" id="PTHR11609:SF5">
    <property type="entry name" value="PHOSPHORIBOSYLAMINOIMIDAZOLE CARBOXYLASE"/>
    <property type="match status" value="1"/>
</dbReference>
<dbReference type="UniPathway" id="UPA00074">
    <property type="reaction ID" value="UER00942"/>
</dbReference>
<feature type="binding site" evidence="4">
    <location>
        <position position="202"/>
    </location>
    <ligand>
        <name>ATP</name>
        <dbReference type="ChEBI" id="CHEBI:30616"/>
    </ligand>
</feature>
<dbReference type="PANTHER" id="PTHR11609">
    <property type="entry name" value="PURINE BIOSYNTHESIS PROTEIN 6/7, PUR6/7"/>
    <property type="match status" value="1"/>
</dbReference>
<keyword evidence="4 5" id="KW-0436">Ligase</keyword>
<keyword evidence="1 4" id="KW-0547">Nucleotide-binding</keyword>
<comment type="subunit">
    <text evidence="4 5">Homodimer.</text>
</comment>
<evidence type="ECO:0000256" key="1">
    <source>
        <dbReference type="ARBA" id="ARBA00022741"/>
    </source>
</evidence>
<dbReference type="NCBIfam" id="NF004679">
    <property type="entry name" value="PRK06019.1-5"/>
    <property type="match status" value="1"/>
</dbReference>
<dbReference type="NCBIfam" id="TIGR01161">
    <property type="entry name" value="purK"/>
    <property type="match status" value="1"/>
</dbReference>
<dbReference type="GO" id="GO:0046872">
    <property type="term" value="F:metal ion binding"/>
    <property type="evidence" value="ECO:0007669"/>
    <property type="project" value="InterPro"/>
</dbReference>
<protein>
    <recommendedName>
        <fullName evidence="4 5">N5-carboxyaminoimidazole ribonucleotide synthase</fullName>
        <shortName evidence="4 5">N5-CAIR synthase</shortName>
        <ecNumber evidence="4 5">6.3.4.18</ecNumber>
    </recommendedName>
    <alternativeName>
        <fullName evidence="4 5">5-(carboxyamino)imidazole ribonucleotide synthetase</fullName>
    </alternativeName>
</protein>
<evidence type="ECO:0000256" key="5">
    <source>
        <dbReference type="RuleBase" id="RU361200"/>
    </source>
</evidence>
<name>A0A858PYZ6_9RICK</name>
<dbReference type="EC" id="6.3.4.18" evidence="4 5"/>
<dbReference type="EMBL" id="CP046391">
    <property type="protein sequence ID" value="QJC27784.1"/>
    <property type="molecule type" value="Genomic_DNA"/>
</dbReference>
<dbReference type="InterPro" id="IPR011761">
    <property type="entry name" value="ATP-grasp"/>
</dbReference>
<dbReference type="InterPro" id="IPR016185">
    <property type="entry name" value="PreATP-grasp_dom_sf"/>
</dbReference>
<organism evidence="7 8">
    <name type="scientific">Anaplasma platys</name>
    <dbReference type="NCBI Taxonomy" id="949"/>
    <lineage>
        <taxon>Bacteria</taxon>
        <taxon>Pseudomonadati</taxon>
        <taxon>Pseudomonadota</taxon>
        <taxon>Alphaproteobacteria</taxon>
        <taxon>Rickettsiales</taxon>
        <taxon>Anaplasmataceae</taxon>
        <taxon>Anaplasma</taxon>
    </lineage>
</organism>
<feature type="binding site" evidence="4">
    <location>
        <position position="119"/>
    </location>
    <ligand>
        <name>ATP</name>
        <dbReference type="ChEBI" id="CHEBI:30616"/>
    </ligand>
</feature>
<feature type="domain" description="ATP-grasp" evidence="6">
    <location>
        <begin position="123"/>
        <end position="309"/>
    </location>
</feature>
<comment type="catalytic activity">
    <reaction evidence="4 5">
        <text>5-amino-1-(5-phospho-beta-D-ribosyl)imidazole + hydrogencarbonate + ATP = 5-carboxyamino-1-(5-phospho-D-ribosyl)imidazole + ADP + phosphate + 2 H(+)</text>
        <dbReference type="Rhea" id="RHEA:19317"/>
        <dbReference type="ChEBI" id="CHEBI:15378"/>
        <dbReference type="ChEBI" id="CHEBI:17544"/>
        <dbReference type="ChEBI" id="CHEBI:30616"/>
        <dbReference type="ChEBI" id="CHEBI:43474"/>
        <dbReference type="ChEBI" id="CHEBI:58730"/>
        <dbReference type="ChEBI" id="CHEBI:137981"/>
        <dbReference type="ChEBI" id="CHEBI:456216"/>
        <dbReference type="EC" id="6.3.4.18"/>
    </reaction>
</comment>
<feature type="binding site" evidence="4">
    <location>
        <begin position="194"/>
        <end position="197"/>
    </location>
    <ligand>
        <name>ATP</name>
        <dbReference type="ChEBI" id="CHEBI:30616"/>
    </ligand>
</feature>
<dbReference type="PROSITE" id="PS50975">
    <property type="entry name" value="ATP_GRASP"/>
    <property type="match status" value="1"/>
</dbReference>
<dbReference type="SUPFAM" id="SSF52440">
    <property type="entry name" value="PreATP-grasp domain"/>
    <property type="match status" value="1"/>
</dbReference>
<dbReference type="NCBIfam" id="NF004676">
    <property type="entry name" value="PRK06019.1-2"/>
    <property type="match status" value="1"/>
</dbReference>
<proteinExistence type="inferred from homology"/>
<dbReference type="InterPro" id="IPR054350">
    <property type="entry name" value="PurT/PurK_preATP-grasp"/>
</dbReference>
<feature type="binding site" evidence="4">
    <location>
        <position position="225"/>
    </location>
    <ligand>
        <name>ATP</name>
        <dbReference type="ChEBI" id="CHEBI:30616"/>
    </ligand>
</feature>
<dbReference type="Gene3D" id="3.40.50.20">
    <property type="match status" value="1"/>
</dbReference>
<dbReference type="InterPro" id="IPR003135">
    <property type="entry name" value="ATP-grasp_carboxylate-amine"/>
</dbReference>
<dbReference type="GO" id="GO:0034028">
    <property type="term" value="F:5-(carboxyamino)imidazole ribonucleotide synthase activity"/>
    <property type="evidence" value="ECO:0007669"/>
    <property type="project" value="UniProtKB-UniRule"/>
</dbReference>
<dbReference type="Gene3D" id="3.30.1490.20">
    <property type="entry name" value="ATP-grasp fold, A domain"/>
    <property type="match status" value="1"/>
</dbReference>
<feature type="binding site" evidence="4">
    <location>
        <position position="159"/>
    </location>
    <ligand>
        <name>ATP</name>
        <dbReference type="ChEBI" id="CHEBI:30616"/>
    </ligand>
</feature>
<accession>A0A858PYZ6</accession>
<dbReference type="Pfam" id="PF22660">
    <property type="entry name" value="RS_preATP-grasp-like"/>
    <property type="match status" value="1"/>
</dbReference>
<sequence length="366" mass="39980">MHTSRTNVTSSNKANDSNDSVVVGVLGGGQLGKMLSMAAAKLGFRTSVFAEHHDDPAVFVTNNSVVGSFVDEEKLQQFAAMVDVVIVEFENIPMSSVNFLQQTVTVCPGAKALYVAQNRIREKEHIKALGVELAEFAVVNNFVELKEAASRVGLPAILKTAESGYDGRGQYMLQNAADIEGLLHISWNKGYVLEKLVAIEKEISVVIALSCNGEHIFFPVAQNLHVAGILHKSEVPAVISEEILLQAEDIALTIAKSLDTLGILAVEFFITRKGALMVNEIAPRPHNSCHWSIDCCNVSQFEQLVRIACGLPLREVHLLTPCIMTNILGNNELGKNVYGDARNSISLYGKKPRTKRKMGHINSLKY</sequence>
<keyword evidence="3 4" id="KW-0067">ATP-binding</keyword>
<dbReference type="RefSeq" id="WP_169193392.1">
    <property type="nucleotide sequence ID" value="NZ_CP046391.1"/>
</dbReference>
<comment type="pathway">
    <text evidence="4 5">Purine metabolism; IMP biosynthesis via de novo pathway; 5-amino-1-(5-phospho-D-ribosyl)imidazole-4-carboxylate from 5-amino-1-(5-phospho-D-ribosyl)imidazole (N5-CAIR route): step 1/2.</text>
</comment>
<dbReference type="GO" id="GO:0004638">
    <property type="term" value="F:phosphoribosylaminoimidazole carboxylase activity"/>
    <property type="evidence" value="ECO:0007669"/>
    <property type="project" value="InterPro"/>
</dbReference>
<dbReference type="KEGG" id="aplt:ANPL_03670"/>
<dbReference type="GO" id="GO:0006189">
    <property type="term" value="P:'de novo' IMP biosynthetic process"/>
    <property type="evidence" value="ECO:0007669"/>
    <property type="project" value="UniProtKB-UniRule"/>
</dbReference>
<dbReference type="SUPFAM" id="SSF56059">
    <property type="entry name" value="Glutathione synthetase ATP-binding domain-like"/>
    <property type="match status" value="1"/>
</dbReference>
<evidence type="ECO:0000256" key="4">
    <source>
        <dbReference type="HAMAP-Rule" id="MF_01928"/>
    </source>
</evidence>
<reference evidence="7 8" key="1">
    <citation type="journal article" date="2020" name="Pathogens">
        <title>First Whole Genome Sequence of Anaplasma platys, an Obligate Intracellular Rickettsial Pathogen of Dogs.</title>
        <authorList>
            <person name="Llanes A."/>
            <person name="Rajeev S."/>
        </authorList>
    </citation>
    <scope>NUCLEOTIDE SEQUENCE [LARGE SCALE GENOMIC DNA]</scope>
    <source>
        <strain evidence="7 8">S3</strain>
    </source>
</reference>
<evidence type="ECO:0000256" key="3">
    <source>
        <dbReference type="ARBA" id="ARBA00022840"/>
    </source>
</evidence>
<feature type="binding site" evidence="4">
    <location>
        <begin position="279"/>
        <end position="280"/>
    </location>
    <ligand>
        <name>ATP</name>
        <dbReference type="ChEBI" id="CHEBI:30616"/>
    </ligand>
</feature>
<dbReference type="Pfam" id="PF02222">
    <property type="entry name" value="ATP-grasp"/>
    <property type="match status" value="1"/>
</dbReference>
<evidence type="ECO:0000313" key="7">
    <source>
        <dbReference type="EMBL" id="QJC27784.1"/>
    </source>
</evidence>
<keyword evidence="8" id="KW-1185">Reference proteome</keyword>
<dbReference type="SUPFAM" id="SSF51246">
    <property type="entry name" value="Rudiment single hybrid motif"/>
    <property type="match status" value="1"/>
</dbReference>
<dbReference type="Proteomes" id="UP000500930">
    <property type="component" value="Chromosome"/>
</dbReference>